<keyword evidence="8" id="KW-1185">Reference proteome</keyword>
<keyword evidence="3 4" id="KW-0067">ATP-binding</keyword>
<feature type="binding site" evidence="4">
    <location>
        <position position="49"/>
    </location>
    <ligand>
        <name>ATP</name>
        <dbReference type="ChEBI" id="CHEBI:30616"/>
    </ligand>
</feature>
<feature type="domain" description="Protein kinase" evidence="6">
    <location>
        <begin position="19"/>
        <end position="290"/>
    </location>
</feature>
<dbReference type="Gene3D" id="1.10.510.10">
    <property type="entry name" value="Transferase(Phosphotransferase) domain 1"/>
    <property type="match status" value="1"/>
</dbReference>
<dbReference type="SMART" id="SM00220">
    <property type="entry name" value="S_TKc"/>
    <property type="match status" value="1"/>
</dbReference>
<dbReference type="AlphaFoldDB" id="A0A1J4KYD4"/>
<dbReference type="Proteomes" id="UP000179807">
    <property type="component" value="Unassembled WGS sequence"/>
</dbReference>
<keyword evidence="2 4" id="KW-0547">Nucleotide-binding</keyword>
<dbReference type="OrthoDB" id="626167at2759"/>
<evidence type="ECO:0000256" key="4">
    <source>
        <dbReference type="PROSITE-ProRule" id="PRU10141"/>
    </source>
</evidence>
<evidence type="ECO:0000259" key="6">
    <source>
        <dbReference type="PROSITE" id="PS50011"/>
    </source>
</evidence>
<keyword evidence="7" id="KW-0418">Kinase</keyword>
<dbReference type="GO" id="GO:0005524">
    <property type="term" value="F:ATP binding"/>
    <property type="evidence" value="ECO:0007669"/>
    <property type="project" value="UniProtKB-UniRule"/>
</dbReference>
<dbReference type="RefSeq" id="XP_068367854.1">
    <property type="nucleotide sequence ID" value="XM_068491016.1"/>
</dbReference>
<comment type="caution">
    <text evidence="7">The sequence shown here is derived from an EMBL/GenBank/DDBJ whole genome shotgun (WGS) entry which is preliminary data.</text>
</comment>
<comment type="similarity">
    <text evidence="5">Belongs to the protein kinase superfamily.</text>
</comment>
<dbReference type="EC" id="2.7.11.1" evidence="1"/>
<dbReference type="InterPro" id="IPR011009">
    <property type="entry name" value="Kinase-like_dom_sf"/>
</dbReference>
<organism evidence="7 8">
    <name type="scientific">Tritrichomonas foetus</name>
    <dbReference type="NCBI Taxonomy" id="1144522"/>
    <lineage>
        <taxon>Eukaryota</taxon>
        <taxon>Metamonada</taxon>
        <taxon>Parabasalia</taxon>
        <taxon>Tritrichomonadida</taxon>
        <taxon>Tritrichomonadidae</taxon>
        <taxon>Tritrichomonas</taxon>
    </lineage>
</organism>
<dbReference type="InterPro" id="IPR000719">
    <property type="entry name" value="Prot_kinase_dom"/>
</dbReference>
<dbReference type="GeneID" id="94825720"/>
<keyword evidence="7" id="KW-0808">Transferase</keyword>
<evidence type="ECO:0000313" key="8">
    <source>
        <dbReference type="Proteomes" id="UP000179807"/>
    </source>
</evidence>
<dbReference type="PANTHER" id="PTHR11909">
    <property type="entry name" value="CASEIN KINASE-RELATED"/>
    <property type="match status" value="1"/>
</dbReference>
<protein>
    <recommendedName>
        <fullName evidence="1">non-specific serine/threonine protein kinase</fullName>
        <ecNumber evidence="1">2.7.11.1</ecNumber>
    </recommendedName>
</protein>
<reference evidence="7" key="1">
    <citation type="submission" date="2016-10" db="EMBL/GenBank/DDBJ databases">
        <authorList>
            <person name="Benchimol M."/>
            <person name="Almeida L.G."/>
            <person name="Vasconcelos A.T."/>
            <person name="Perreira-Neves A."/>
            <person name="Rosa I.A."/>
            <person name="Tasca T."/>
            <person name="Bogo M.R."/>
            <person name="de Souza W."/>
        </authorList>
    </citation>
    <scope>NUCLEOTIDE SEQUENCE [LARGE SCALE GENOMIC DNA]</scope>
    <source>
        <strain evidence="7">K</strain>
    </source>
</reference>
<proteinExistence type="inferred from homology"/>
<evidence type="ECO:0000256" key="2">
    <source>
        <dbReference type="ARBA" id="ARBA00022741"/>
    </source>
</evidence>
<gene>
    <name evidence="7" type="ORF">TRFO_02967</name>
</gene>
<dbReference type="PROSITE" id="PS00108">
    <property type="entry name" value="PROTEIN_KINASE_ST"/>
    <property type="match status" value="1"/>
</dbReference>
<dbReference type="InterPro" id="IPR017441">
    <property type="entry name" value="Protein_kinase_ATP_BS"/>
</dbReference>
<evidence type="ECO:0000256" key="1">
    <source>
        <dbReference type="ARBA" id="ARBA00012513"/>
    </source>
</evidence>
<dbReference type="GO" id="GO:0004674">
    <property type="term" value="F:protein serine/threonine kinase activity"/>
    <property type="evidence" value="ECO:0007669"/>
    <property type="project" value="UniProtKB-KW"/>
</dbReference>
<accession>A0A1J4KYD4</accession>
<dbReference type="Pfam" id="PF00069">
    <property type="entry name" value="Pkinase"/>
    <property type="match status" value="1"/>
</dbReference>
<evidence type="ECO:0000313" key="7">
    <source>
        <dbReference type="EMBL" id="OHT14718.1"/>
    </source>
</evidence>
<dbReference type="InterPro" id="IPR050235">
    <property type="entry name" value="CK1_Ser-Thr_kinase"/>
</dbReference>
<dbReference type="PROSITE" id="PS00107">
    <property type="entry name" value="PROTEIN_KINASE_ATP"/>
    <property type="match status" value="1"/>
</dbReference>
<evidence type="ECO:0000256" key="3">
    <source>
        <dbReference type="ARBA" id="ARBA00022840"/>
    </source>
</evidence>
<dbReference type="PROSITE" id="PS50011">
    <property type="entry name" value="PROTEIN_KINASE_DOM"/>
    <property type="match status" value="1"/>
</dbReference>
<dbReference type="EMBL" id="MLAK01000325">
    <property type="protein sequence ID" value="OHT14718.1"/>
    <property type="molecule type" value="Genomic_DNA"/>
</dbReference>
<keyword evidence="5" id="KW-0723">Serine/threonine-protein kinase</keyword>
<dbReference type="InterPro" id="IPR008271">
    <property type="entry name" value="Ser/Thr_kinase_AS"/>
</dbReference>
<name>A0A1J4KYD4_9EUKA</name>
<sequence length="314" mass="36341">MKPQTVNRDPKRGDRIFKFVFEKKIGGGGFGSVYKCSLVDNPKKKIALKIVSFKNISSVQNEKEIFDEVQKEKSQYFPRVYDVACCSLFIYIAMELLGSSLELLKDKKYKQKLCQETKKPFRHICLLTSIKMLNCIEALHKCKIIHRDIKPSNFLMRKDNSSSICLIDFGLAKFYMIDGSHIKEGWDSEVGTVLYQSIAAHEKRTLSRKDDLYSWFYSFIELLFGYLPWAKDKAFNADEIHLIKFQCEECDDDLCRGDPLLKDIHEKIKKMDFEAEPDYKGIIELITDAIRNPTDPSNETNDDDVVEDNCCNVC</sequence>
<evidence type="ECO:0000256" key="5">
    <source>
        <dbReference type="RuleBase" id="RU000304"/>
    </source>
</evidence>
<dbReference type="SUPFAM" id="SSF56112">
    <property type="entry name" value="Protein kinase-like (PK-like)"/>
    <property type="match status" value="1"/>
</dbReference>
<dbReference type="VEuPathDB" id="TrichDB:TRFO_02967"/>